<dbReference type="PANTHER" id="PTHR10671">
    <property type="entry name" value="EPITHELIAL MEMBRANE PROTEIN-RELATED"/>
    <property type="match status" value="1"/>
</dbReference>
<feature type="transmembrane region" description="Helical" evidence="5">
    <location>
        <begin position="153"/>
        <end position="175"/>
    </location>
</feature>
<evidence type="ECO:0000256" key="1">
    <source>
        <dbReference type="ARBA" id="ARBA00004141"/>
    </source>
</evidence>
<dbReference type="WBParaSite" id="PSAMB.scaffold28size108976.g607.t1">
    <property type="protein sequence ID" value="PSAMB.scaffold28size108976.g607.t1"/>
    <property type="gene ID" value="PSAMB.scaffold28size108976.g607"/>
</dbReference>
<evidence type="ECO:0000313" key="6">
    <source>
        <dbReference type="Proteomes" id="UP000887566"/>
    </source>
</evidence>
<keyword evidence="2 5" id="KW-0812">Transmembrane</keyword>
<dbReference type="GO" id="GO:0005886">
    <property type="term" value="C:plasma membrane"/>
    <property type="evidence" value="ECO:0007669"/>
    <property type="project" value="TreeGrafter"/>
</dbReference>
<name>A0A914W0L3_9BILA</name>
<sequence length="305" mass="34283">MKTNIILLLNAFVMFIVSFATDYWMYRGHDLDSLVPQLRSMGCNVSGWDGTFAWQKVVIVECRLAALSNAAYEHAAFEGSKVDEQRVVAHEYLFSEYGNLYRECNDLLDGERLRLSTLDLLYRPSCHYYVTSGGRWHSFRDSALVRGTEEVNLVLGCMAMATLFAGVVLGIYAYITRSLNSVLATGVSLCATVVLYLGAVIGFLVKLQLVNRNSESEESSIENPTSSHVERLVKEYRVTELSWSFVAAIICLMLTATAAYLYLASSKAIRDRRKHLLRRRQLQAALMTSCRQEVALAIRAKMTVI</sequence>
<protein>
    <submittedName>
        <fullName evidence="7">Uncharacterized protein</fullName>
    </submittedName>
</protein>
<keyword evidence="4 5" id="KW-0472">Membrane</keyword>
<evidence type="ECO:0000256" key="3">
    <source>
        <dbReference type="ARBA" id="ARBA00022989"/>
    </source>
</evidence>
<organism evidence="6 7">
    <name type="scientific">Plectus sambesii</name>
    <dbReference type="NCBI Taxonomy" id="2011161"/>
    <lineage>
        <taxon>Eukaryota</taxon>
        <taxon>Metazoa</taxon>
        <taxon>Ecdysozoa</taxon>
        <taxon>Nematoda</taxon>
        <taxon>Chromadorea</taxon>
        <taxon>Plectida</taxon>
        <taxon>Plectina</taxon>
        <taxon>Plectoidea</taxon>
        <taxon>Plectidae</taxon>
        <taxon>Plectus</taxon>
    </lineage>
</organism>
<keyword evidence="6" id="KW-1185">Reference proteome</keyword>
<evidence type="ECO:0000313" key="7">
    <source>
        <dbReference type="WBParaSite" id="PSAMB.scaffold28size108976.g607.t1"/>
    </source>
</evidence>
<feature type="transmembrane region" description="Helical" evidence="5">
    <location>
        <begin position="7"/>
        <end position="26"/>
    </location>
</feature>
<dbReference type="Gene3D" id="1.20.140.150">
    <property type="match status" value="1"/>
</dbReference>
<dbReference type="AlphaFoldDB" id="A0A914W0L3"/>
<feature type="transmembrane region" description="Helical" evidence="5">
    <location>
        <begin position="182"/>
        <end position="205"/>
    </location>
</feature>
<dbReference type="Proteomes" id="UP000887566">
    <property type="component" value="Unplaced"/>
</dbReference>
<dbReference type="PANTHER" id="PTHR10671:SF108">
    <property type="entry name" value="CLAUDIN FAMILY PROTEIN-RELATED"/>
    <property type="match status" value="1"/>
</dbReference>
<comment type="subcellular location">
    <subcellularLocation>
        <location evidence="1">Membrane</location>
        <topology evidence="1">Multi-pass membrane protein</topology>
    </subcellularLocation>
</comment>
<reference evidence="7" key="1">
    <citation type="submission" date="2022-11" db="UniProtKB">
        <authorList>
            <consortium name="WormBaseParasite"/>
        </authorList>
    </citation>
    <scope>IDENTIFICATION</scope>
</reference>
<keyword evidence="3 5" id="KW-1133">Transmembrane helix</keyword>
<evidence type="ECO:0000256" key="4">
    <source>
        <dbReference type="ARBA" id="ARBA00023136"/>
    </source>
</evidence>
<proteinExistence type="predicted"/>
<dbReference type="InterPro" id="IPR050579">
    <property type="entry name" value="PMP-22/EMP/MP20-like"/>
</dbReference>
<accession>A0A914W0L3</accession>
<feature type="transmembrane region" description="Helical" evidence="5">
    <location>
        <begin position="241"/>
        <end position="263"/>
    </location>
</feature>
<evidence type="ECO:0000256" key="2">
    <source>
        <dbReference type="ARBA" id="ARBA00022692"/>
    </source>
</evidence>
<evidence type="ECO:0000256" key="5">
    <source>
        <dbReference type="SAM" id="Phobius"/>
    </source>
</evidence>